<evidence type="ECO:0000313" key="16">
    <source>
        <dbReference type="EMBL" id="OZJ04094.1"/>
    </source>
</evidence>
<dbReference type="Pfam" id="PF00288">
    <property type="entry name" value="GHMP_kinases_N"/>
    <property type="match status" value="1"/>
</dbReference>
<feature type="domain" description="GHMP kinase N-terminal" evidence="13">
    <location>
        <begin position="121"/>
        <end position="209"/>
    </location>
</feature>
<dbReference type="InterPro" id="IPR019539">
    <property type="entry name" value="GalKase_N"/>
</dbReference>
<dbReference type="Gene3D" id="3.30.70.3170">
    <property type="match status" value="1"/>
</dbReference>
<evidence type="ECO:0000256" key="4">
    <source>
        <dbReference type="ARBA" id="ARBA00019487"/>
    </source>
</evidence>
<dbReference type="PROSITE" id="PS00627">
    <property type="entry name" value="GHMP_KINASES_ATP"/>
    <property type="match status" value="1"/>
</dbReference>
<dbReference type="InterPro" id="IPR019741">
    <property type="entry name" value="Galactokinase_CS"/>
</dbReference>
<keyword evidence="6" id="KW-0547">Nucleotide-binding</keyword>
<dbReference type="EMBL" id="MVBO01000054">
    <property type="protein sequence ID" value="OZJ04094.1"/>
    <property type="molecule type" value="Genomic_DNA"/>
</dbReference>
<keyword evidence="9" id="KW-0299">Galactose metabolism</keyword>
<evidence type="ECO:0000259" key="14">
    <source>
        <dbReference type="Pfam" id="PF08544"/>
    </source>
</evidence>
<evidence type="ECO:0000256" key="7">
    <source>
        <dbReference type="ARBA" id="ARBA00022777"/>
    </source>
</evidence>
<evidence type="ECO:0000256" key="2">
    <source>
        <dbReference type="ARBA" id="ARBA00006566"/>
    </source>
</evidence>
<dbReference type="GO" id="GO:0004335">
    <property type="term" value="F:galactokinase activity"/>
    <property type="evidence" value="ECO:0007669"/>
    <property type="project" value="UniProtKB-EC"/>
</dbReference>
<dbReference type="PROSITE" id="PS00106">
    <property type="entry name" value="GALACTOKINASE"/>
    <property type="match status" value="1"/>
</dbReference>
<reference evidence="16 17" key="1">
    <citation type="journal article" date="2017" name="Mycologia">
        <title>Bifiguratus adelaidae, gen. et sp. nov., a new member of Mucoromycotina in endophytic and soil-dwelling habitats.</title>
        <authorList>
            <person name="Torres-Cruz T.J."/>
            <person name="Billingsley Tobias T.L."/>
            <person name="Almatruk M."/>
            <person name="Hesse C."/>
            <person name="Kuske C.R."/>
            <person name="Desiro A."/>
            <person name="Benucci G.M."/>
            <person name="Bonito G."/>
            <person name="Stajich J.E."/>
            <person name="Dunlap C."/>
            <person name="Arnold A.E."/>
            <person name="Porras-Alfaro A."/>
        </authorList>
    </citation>
    <scope>NUCLEOTIDE SEQUENCE [LARGE SCALE GENOMIC DNA]</scope>
    <source>
        <strain evidence="16 17">AZ0501</strain>
    </source>
</reference>
<sequence>MAYIPTVESLDKIYDSSVLAFQGVRYNSLIEQFQTIYGFKPDFIARSPGRVNLIGEHIDYAGFGVFPMAIDRDVLMAVKMTDDDTNIRIANVNPKYPARELDYEGPSTIITIDSTELEWSNYFKCGYKGMLEHASFDKPKGMYILTDGNVPAGSGLSSSAAFVCCSALAVITGNQFKMSKNELVSIAMVAERNVGVNSGGMDQSASVFSEKGFALNVEFVPELKATPVPLPETHPKVAFVIANTLVVADKHVTAPRNYNLRVVETKIGAVTLSKYLGLPQKDTYKDVMDAYFAAKDIPPSEQMDEMLQLVEKAFTNKEGYTRAEMAELIGMDEDAMVKEYMTRFPVQTDLFRLYQRAVHVYGEAKRVIDFRGVCENPPSDASDVPKHLGDLMNESQESCAKLFNCSCPEIDEISKIAREAGAYGARLTGAGWGGCTVFLVAEDNVDSFIKEVKEKYYRKRFPDLSEAQLADAILATKPGSGSAVFKGF</sequence>
<comment type="catalytic activity">
    <reaction evidence="12">
        <text>alpha-D-galactose + ATP = alpha-D-galactose 1-phosphate + ADP + H(+)</text>
        <dbReference type="Rhea" id="RHEA:13553"/>
        <dbReference type="ChEBI" id="CHEBI:15378"/>
        <dbReference type="ChEBI" id="CHEBI:28061"/>
        <dbReference type="ChEBI" id="CHEBI:30616"/>
        <dbReference type="ChEBI" id="CHEBI:58336"/>
        <dbReference type="ChEBI" id="CHEBI:456216"/>
        <dbReference type="EC" id="2.7.1.6"/>
    </reaction>
    <physiologicalReaction direction="left-to-right" evidence="12">
        <dbReference type="Rhea" id="RHEA:13554"/>
    </physiologicalReaction>
</comment>
<evidence type="ECO:0000313" key="17">
    <source>
        <dbReference type="Proteomes" id="UP000242875"/>
    </source>
</evidence>
<comment type="caution">
    <text evidence="16">The sequence shown here is derived from an EMBL/GenBank/DDBJ whole genome shotgun (WGS) entry which is preliminary data.</text>
</comment>
<dbReference type="PIRSF" id="PIRSF000530">
    <property type="entry name" value="Galactokinase"/>
    <property type="match status" value="1"/>
</dbReference>
<dbReference type="GO" id="GO:0006012">
    <property type="term" value="P:galactose metabolic process"/>
    <property type="evidence" value="ECO:0007669"/>
    <property type="project" value="UniProtKB-UniPathway"/>
</dbReference>
<dbReference type="Gene3D" id="1.20.1440.340">
    <property type="match status" value="1"/>
</dbReference>
<dbReference type="Proteomes" id="UP000242875">
    <property type="component" value="Unassembled WGS sequence"/>
</dbReference>
<dbReference type="SUPFAM" id="SSF55060">
    <property type="entry name" value="GHMP Kinase, C-terminal domain"/>
    <property type="match status" value="1"/>
</dbReference>
<dbReference type="InterPro" id="IPR014721">
    <property type="entry name" value="Ribsml_uS5_D2-typ_fold_subgr"/>
</dbReference>
<keyword evidence="8" id="KW-0067">ATP-binding</keyword>
<organism evidence="16 17">
    <name type="scientific">Bifiguratus adelaidae</name>
    <dbReference type="NCBI Taxonomy" id="1938954"/>
    <lineage>
        <taxon>Eukaryota</taxon>
        <taxon>Fungi</taxon>
        <taxon>Fungi incertae sedis</taxon>
        <taxon>Mucoromycota</taxon>
        <taxon>Mucoromycotina</taxon>
        <taxon>Endogonomycetes</taxon>
        <taxon>Endogonales</taxon>
        <taxon>Endogonales incertae sedis</taxon>
        <taxon>Bifiguratus</taxon>
    </lineage>
</organism>
<dbReference type="InterPro" id="IPR036554">
    <property type="entry name" value="GHMP_kinase_C_sf"/>
</dbReference>
<dbReference type="PRINTS" id="PR00959">
    <property type="entry name" value="MEVGALKINASE"/>
</dbReference>
<dbReference type="GO" id="GO:0000411">
    <property type="term" value="P:positive regulation of transcription by galactose"/>
    <property type="evidence" value="ECO:0007669"/>
    <property type="project" value="UniProtKB-ARBA"/>
</dbReference>
<keyword evidence="10" id="KW-0119">Carbohydrate metabolism</keyword>
<dbReference type="InterPro" id="IPR020568">
    <property type="entry name" value="Ribosomal_Su5_D2-typ_SF"/>
</dbReference>
<dbReference type="SUPFAM" id="SSF54211">
    <property type="entry name" value="Ribosomal protein S5 domain 2-like"/>
    <property type="match status" value="1"/>
</dbReference>
<keyword evidence="7" id="KW-0418">Kinase</keyword>
<evidence type="ECO:0000256" key="10">
    <source>
        <dbReference type="ARBA" id="ARBA00023277"/>
    </source>
</evidence>
<evidence type="ECO:0000259" key="15">
    <source>
        <dbReference type="Pfam" id="PF10509"/>
    </source>
</evidence>
<dbReference type="GO" id="GO:0005829">
    <property type="term" value="C:cytosol"/>
    <property type="evidence" value="ECO:0007669"/>
    <property type="project" value="TreeGrafter"/>
</dbReference>
<evidence type="ECO:0000259" key="13">
    <source>
        <dbReference type="Pfam" id="PF00288"/>
    </source>
</evidence>
<evidence type="ECO:0000256" key="3">
    <source>
        <dbReference type="ARBA" id="ARBA00012315"/>
    </source>
</evidence>
<proteinExistence type="inferred from homology"/>
<evidence type="ECO:0000256" key="1">
    <source>
        <dbReference type="ARBA" id="ARBA00004947"/>
    </source>
</evidence>
<evidence type="ECO:0000256" key="9">
    <source>
        <dbReference type="ARBA" id="ARBA00023144"/>
    </source>
</evidence>
<comment type="similarity">
    <text evidence="2">Belongs to the GHMP kinase family. GalK subfamily.</text>
</comment>
<dbReference type="FunFam" id="1.20.1440.340:FF:000003">
    <property type="entry name" value="GAL1p Galactokinase"/>
    <property type="match status" value="1"/>
</dbReference>
<evidence type="ECO:0000256" key="6">
    <source>
        <dbReference type="ARBA" id="ARBA00022741"/>
    </source>
</evidence>
<dbReference type="EC" id="2.7.1.6" evidence="3"/>
<dbReference type="OrthoDB" id="187738at2759"/>
<name>A0A261Y0R7_9FUNG</name>
<dbReference type="Pfam" id="PF08544">
    <property type="entry name" value="GHMP_kinases_C"/>
    <property type="match status" value="1"/>
</dbReference>
<feature type="domain" description="GHMP kinase C-terminal" evidence="14">
    <location>
        <begin position="388"/>
        <end position="457"/>
    </location>
</feature>
<dbReference type="Gene3D" id="3.30.230.10">
    <property type="match status" value="1"/>
</dbReference>
<evidence type="ECO:0000256" key="12">
    <source>
        <dbReference type="ARBA" id="ARBA00049538"/>
    </source>
</evidence>
<accession>A0A261Y0R7</accession>
<protein>
    <recommendedName>
        <fullName evidence="4">Galactokinase</fullName>
        <ecNumber evidence="3">2.7.1.6</ecNumber>
    </recommendedName>
    <alternativeName>
        <fullName evidence="11">Galactose kinase</fullName>
    </alternativeName>
</protein>
<dbReference type="AlphaFoldDB" id="A0A261Y0R7"/>
<evidence type="ECO:0000256" key="11">
    <source>
        <dbReference type="ARBA" id="ARBA00029590"/>
    </source>
</evidence>
<evidence type="ECO:0000256" key="5">
    <source>
        <dbReference type="ARBA" id="ARBA00022679"/>
    </source>
</evidence>
<dbReference type="GO" id="GO:0005524">
    <property type="term" value="F:ATP binding"/>
    <property type="evidence" value="ECO:0007669"/>
    <property type="project" value="UniProtKB-KW"/>
</dbReference>
<dbReference type="InterPro" id="IPR000705">
    <property type="entry name" value="Galactokinase"/>
</dbReference>
<dbReference type="PANTHER" id="PTHR10457:SF7">
    <property type="entry name" value="GALACTOKINASE-RELATED"/>
    <property type="match status" value="1"/>
</dbReference>
<evidence type="ECO:0000256" key="8">
    <source>
        <dbReference type="ARBA" id="ARBA00022840"/>
    </source>
</evidence>
<dbReference type="InterPro" id="IPR006204">
    <property type="entry name" value="GHMP_kinase_N_dom"/>
</dbReference>
<dbReference type="InterPro" id="IPR013750">
    <property type="entry name" value="GHMP_kinase_C_dom"/>
</dbReference>
<dbReference type="InterPro" id="IPR006203">
    <property type="entry name" value="GHMP_knse_ATP-bd_CS"/>
</dbReference>
<dbReference type="PANTHER" id="PTHR10457">
    <property type="entry name" value="MEVALONATE KINASE/GALACTOKINASE"/>
    <property type="match status" value="1"/>
</dbReference>
<gene>
    <name evidence="16" type="ORF">BZG36_03398</name>
</gene>
<dbReference type="NCBIfam" id="TIGR00131">
    <property type="entry name" value="gal_kin"/>
    <property type="match status" value="1"/>
</dbReference>
<dbReference type="InterPro" id="IPR006206">
    <property type="entry name" value="Mevalonate/galactokinase"/>
</dbReference>
<feature type="domain" description="Galactokinase N-terminal" evidence="15">
    <location>
        <begin position="31"/>
        <end position="79"/>
    </location>
</feature>
<dbReference type="Pfam" id="PF10509">
    <property type="entry name" value="GalKase_gal_bdg"/>
    <property type="match status" value="1"/>
</dbReference>
<comment type="pathway">
    <text evidence="1">Carbohydrate metabolism; galactose metabolism.</text>
</comment>
<dbReference type="UniPathway" id="UPA00214"/>
<keyword evidence="5" id="KW-0808">Transferase</keyword>
<keyword evidence="17" id="KW-1185">Reference proteome</keyword>
<dbReference type="FunFam" id="3.30.230.10:FF:000056">
    <property type="entry name" value="GAL1p Galactokinase"/>
    <property type="match status" value="1"/>
</dbReference>
<dbReference type="PRINTS" id="PR00473">
    <property type="entry name" value="GALCTOKINASE"/>
</dbReference>